<evidence type="ECO:0000313" key="7">
    <source>
        <dbReference type="EMBL" id="TRU19077.1"/>
    </source>
</evidence>
<organism evidence="7 8">
    <name type="scientific">Microcystis aeruginosa Ma_QC_B_20070730_S2</name>
    <dbReference type="NCBI Taxonomy" id="2486256"/>
    <lineage>
        <taxon>Bacteria</taxon>
        <taxon>Bacillati</taxon>
        <taxon>Cyanobacteriota</taxon>
        <taxon>Cyanophyceae</taxon>
        <taxon>Oscillatoriophycideae</taxon>
        <taxon>Chroococcales</taxon>
        <taxon>Microcystaceae</taxon>
        <taxon>Microcystis</taxon>
    </lineage>
</organism>
<proteinExistence type="predicted"/>
<evidence type="ECO:0000259" key="5">
    <source>
        <dbReference type="Pfam" id="PF25876"/>
    </source>
</evidence>
<dbReference type="PRINTS" id="PR01490">
    <property type="entry name" value="RTXTOXIND"/>
</dbReference>
<dbReference type="Pfam" id="PF25876">
    <property type="entry name" value="HH_MFP_RND"/>
    <property type="match status" value="1"/>
</dbReference>
<dbReference type="InterPro" id="IPR058624">
    <property type="entry name" value="MdtA-like_HH"/>
</dbReference>
<feature type="transmembrane region" description="Helical" evidence="4">
    <location>
        <begin position="28"/>
        <end position="48"/>
    </location>
</feature>
<feature type="coiled-coil region" evidence="3">
    <location>
        <begin position="127"/>
        <end position="193"/>
    </location>
</feature>
<accession>A0A552DA35</accession>
<feature type="domain" description="Multidrug resistance protein MdtA-like alpha-helical hairpin" evidence="5">
    <location>
        <begin position="165"/>
        <end position="227"/>
    </location>
</feature>
<evidence type="ECO:0000313" key="8">
    <source>
        <dbReference type="Proteomes" id="UP000320551"/>
    </source>
</evidence>
<dbReference type="SUPFAM" id="SSF111369">
    <property type="entry name" value="HlyD-like secretion proteins"/>
    <property type="match status" value="3"/>
</dbReference>
<name>A0A552DA35_MICAE</name>
<protein>
    <submittedName>
        <fullName evidence="7">HlyD family efflux transporter periplasmic adaptor subunit</fullName>
    </submittedName>
</protein>
<dbReference type="InterPro" id="IPR058625">
    <property type="entry name" value="MdtA-like_BSH"/>
</dbReference>
<comment type="caution">
    <text evidence="7">The sequence shown here is derived from an EMBL/GenBank/DDBJ whole genome shotgun (WGS) entry which is preliminary data.</text>
</comment>
<reference evidence="7 8" key="1">
    <citation type="submission" date="2019-01" db="EMBL/GenBank/DDBJ databases">
        <title>Coherence of Microcystis species and biogeography revealed through population genomics.</title>
        <authorList>
            <person name="Perez-Carrascal O.M."/>
            <person name="Terrat Y."/>
            <person name="Giani A."/>
            <person name="Fortin N."/>
            <person name="Tromas N."/>
            <person name="Shapiro B.J."/>
        </authorList>
    </citation>
    <scope>NUCLEOTIDE SEQUENCE [LARGE SCALE GENOMIC DNA]</scope>
    <source>
        <strain evidence="7">Ma_QC_B_20070730_S2</strain>
    </source>
</reference>
<dbReference type="Gene3D" id="2.40.50.100">
    <property type="match status" value="1"/>
</dbReference>
<evidence type="ECO:0000256" key="3">
    <source>
        <dbReference type="SAM" id="Coils"/>
    </source>
</evidence>
<evidence type="ECO:0000259" key="6">
    <source>
        <dbReference type="Pfam" id="PF25917"/>
    </source>
</evidence>
<feature type="coiled-coil region" evidence="3">
    <location>
        <begin position="225"/>
        <end position="290"/>
    </location>
</feature>
<keyword evidence="4" id="KW-0472">Membrane</keyword>
<dbReference type="Proteomes" id="UP000320551">
    <property type="component" value="Unassembled WGS sequence"/>
</dbReference>
<dbReference type="PANTHER" id="PTHR32347:SF23">
    <property type="entry name" value="BLL5650 PROTEIN"/>
    <property type="match status" value="1"/>
</dbReference>
<dbReference type="Gene3D" id="2.40.30.170">
    <property type="match status" value="1"/>
</dbReference>
<dbReference type="InterPro" id="IPR050465">
    <property type="entry name" value="UPF0194_transport"/>
</dbReference>
<evidence type="ECO:0000256" key="2">
    <source>
        <dbReference type="ARBA" id="ARBA00023054"/>
    </source>
</evidence>
<comment type="subcellular location">
    <subcellularLocation>
        <location evidence="1">Cell envelope</location>
    </subcellularLocation>
</comment>
<dbReference type="PANTHER" id="PTHR32347">
    <property type="entry name" value="EFFLUX SYSTEM COMPONENT YKNX-RELATED"/>
    <property type="match status" value="1"/>
</dbReference>
<keyword evidence="2 3" id="KW-0175">Coiled coil</keyword>
<evidence type="ECO:0000256" key="1">
    <source>
        <dbReference type="ARBA" id="ARBA00004196"/>
    </source>
</evidence>
<dbReference type="Gene3D" id="1.10.287.470">
    <property type="entry name" value="Helix hairpin bin"/>
    <property type="match status" value="1"/>
</dbReference>
<sequence length="420" mass="46630">MDELNLKLQQEKNKTFAPSSSSRRFFRVSLLVLGLSIVGTLGGFWYFLIPQKVHPLRISGRLEAYETDISSKVSGRINFVAVREGDKVSKNQILVRQDDEEIQAQLQGAKARLLLTKQQEGEAALQISIIENQIQEVKLNIEQSKQDSQARLFQAKANLDSSKSQLNEAHSQLDQAKAELKLAQTNYNRFLTLVIEGVIIQQQFDQAETVLATSQATVKARQASVNSFQKLIEAAEGELKLAQTTLLNSQIRLTQLQSLTNQLAQSRLRYKAAQAEVANAKAEEQQIKTKIDDLNVISPIDGIVIVRTVEPGVVVSAGKTLLTVINPDTVYLRGYIPEGEIGKIKIGQQAQVFLDSAPDQPLSAHISAIDTQASFTPENIYFQEERVKQVFGIKFSLDNPQGFAKPGMPADAEIKLEEEF</sequence>
<dbReference type="AlphaFoldDB" id="A0A552DA35"/>
<evidence type="ECO:0000256" key="4">
    <source>
        <dbReference type="SAM" id="Phobius"/>
    </source>
</evidence>
<feature type="domain" description="Multidrug resistance protein MdtA-like barrel-sandwich hybrid" evidence="6">
    <location>
        <begin position="68"/>
        <end position="324"/>
    </location>
</feature>
<dbReference type="Pfam" id="PF25917">
    <property type="entry name" value="BSH_RND"/>
    <property type="match status" value="1"/>
</dbReference>
<gene>
    <name evidence="7" type="ORF">EWV80_19805</name>
</gene>
<keyword evidence="4" id="KW-1133">Transmembrane helix</keyword>
<keyword evidence="4" id="KW-0812">Transmembrane</keyword>
<dbReference type="GO" id="GO:0030313">
    <property type="term" value="C:cell envelope"/>
    <property type="evidence" value="ECO:0007669"/>
    <property type="project" value="UniProtKB-SubCell"/>
</dbReference>
<dbReference type="EMBL" id="SFBK01000260">
    <property type="protein sequence ID" value="TRU19077.1"/>
    <property type="molecule type" value="Genomic_DNA"/>
</dbReference>